<reference evidence="2 3" key="1">
    <citation type="submission" date="2019-02" db="EMBL/GenBank/DDBJ databases">
        <title>Genome sequencing of the rare red list fungi Dentipellis fragilis.</title>
        <authorList>
            <person name="Buettner E."/>
            <person name="Kellner H."/>
        </authorList>
    </citation>
    <scope>NUCLEOTIDE SEQUENCE [LARGE SCALE GENOMIC DNA]</scope>
    <source>
        <strain evidence="2 3">DSM 105465</strain>
    </source>
</reference>
<gene>
    <name evidence="2" type="ORF">EVG20_g4107</name>
</gene>
<feature type="compositionally biased region" description="Basic and acidic residues" evidence="1">
    <location>
        <begin position="136"/>
        <end position="150"/>
    </location>
</feature>
<comment type="caution">
    <text evidence="2">The sequence shown here is derived from an EMBL/GenBank/DDBJ whole genome shotgun (WGS) entry which is preliminary data.</text>
</comment>
<evidence type="ECO:0000313" key="3">
    <source>
        <dbReference type="Proteomes" id="UP000298327"/>
    </source>
</evidence>
<evidence type="ECO:0000313" key="2">
    <source>
        <dbReference type="EMBL" id="TFY66983.1"/>
    </source>
</evidence>
<sequence length="167" mass="17837">MAPASSTHILSCYLFRASDRPPRRCCFTPATTAPAQVTAGQDAKHITLDTLLFSLLPSPTAVHTRAYVFTCVPVHRHACGPTQSAPAPVHSVRRAASRFSLFLLGRTLATAPVTQASSPVPHARTSGGSGTRHRLREADATRGGRKRDLTGSDGGQELDEAMPEARR</sequence>
<protein>
    <submittedName>
        <fullName evidence="2">Uncharacterized protein</fullName>
    </submittedName>
</protein>
<feature type="compositionally biased region" description="Acidic residues" evidence="1">
    <location>
        <begin position="156"/>
        <end position="167"/>
    </location>
</feature>
<accession>A0A4Y9YZE1</accession>
<keyword evidence="3" id="KW-1185">Reference proteome</keyword>
<evidence type="ECO:0000256" key="1">
    <source>
        <dbReference type="SAM" id="MobiDB-lite"/>
    </source>
</evidence>
<dbReference type="Proteomes" id="UP000298327">
    <property type="component" value="Unassembled WGS sequence"/>
</dbReference>
<proteinExistence type="predicted"/>
<organism evidence="2 3">
    <name type="scientific">Dentipellis fragilis</name>
    <dbReference type="NCBI Taxonomy" id="205917"/>
    <lineage>
        <taxon>Eukaryota</taxon>
        <taxon>Fungi</taxon>
        <taxon>Dikarya</taxon>
        <taxon>Basidiomycota</taxon>
        <taxon>Agaricomycotina</taxon>
        <taxon>Agaricomycetes</taxon>
        <taxon>Russulales</taxon>
        <taxon>Hericiaceae</taxon>
        <taxon>Dentipellis</taxon>
    </lineage>
</organism>
<name>A0A4Y9YZE1_9AGAM</name>
<dbReference type="AlphaFoldDB" id="A0A4Y9YZE1"/>
<dbReference type="EMBL" id="SEOQ01000203">
    <property type="protein sequence ID" value="TFY66983.1"/>
    <property type="molecule type" value="Genomic_DNA"/>
</dbReference>
<feature type="region of interest" description="Disordered" evidence="1">
    <location>
        <begin position="113"/>
        <end position="167"/>
    </location>
</feature>